<feature type="compositionally biased region" description="Basic and acidic residues" evidence="1">
    <location>
        <begin position="338"/>
        <end position="358"/>
    </location>
</feature>
<reference evidence="2" key="1">
    <citation type="journal article" date="2023" name="BMC Genomics">
        <title>Chromosome-level genome assemblies of Cutaneotrichosporon spp. (Trichosporonales, Basidiomycota) reveal imbalanced evolution between nucleotide sequences and chromosome synteny.</title>
        <authorList>
            <person name="Kobayashi Y."/>
            <person name="Kayamori A."/>
            <person name="Aoki K."/>
            <person name="Shiwa Y."/>
            <person name="Matsutani M."/>
            <person name="Fujita N."/>
            <person name="Sugita T."/>
            <person name="Iwasaki W."/>
            <person name="Tanaka N."/>
            <person name="Takashima M."/>
        </authorList>
    </citation>
    <scope>NUCLEOTIDE SEQUENCE</scope>
    <source>
        <strain evidence="2">HIS016</strain>
    </source>
</reference>
<name>A0AAD3YE02_9TREE</name>
<dbReference type="Proteomes" id="UP001222932">
    <property type="component" value="Unassembled WGS sequence"/>
</dbReference>
<keyword evidence="3" id="KW-1185">Reference proteome</keyword>
<protein>
    <submittedName>
        <fullName evidence="2">Uncharacterized protein</fullName>
    </submittedName>
</protein>
<organism evidence="2 3">
    <name type="scientific">Cutaneotrichosporon spelunceum</name>
    <dbReference type="NCBI Taxonomy" id="1672016"/>
    <lineage>
        <taxon>Eukaryota</taxon>
        <taxon>Fungi</taxon>
        <taxon>Dikarya</taxon>
        <taxon>Basidiomycota</taxon>
        <taxon>Agaricomycotina</taxon>
        <taxon>Tremellomycetes</taxon>
        <taxon>Trichosporonales</taxon>
        <taxon>Trichosporonaceae</taxon>
        <taxon>Cutaneotrichosporon</taxon>
    </lineage>
</organism>
<gene>
    <name evidence="2" type="ORF">CspeluHIS016_0802820</name>
</gene>
<proteinExistence type="predicted"/>
<sequence>MSTLSRTGTAALARASFASTSRASASRTYITIPAPELSSSNGQVDLAVRTFDRMRNMTYAFAIVRAIEAKYGVVLGLDVHKDADTLRPANRMFVTLLKPVELDGEVLFEIPVPKFNPAESTGGVTLAEVQAALGPAQSMEDVEATHGETPRTIKFTVEPRTGRFKQFRYLRYSNRRSARETREDDEIVRALQSFSGGFFGGLSGVDEKFKDLVTETVNPKEKKAAREAEETLRVEVAAEEAQIARELAVQKAKRAAAANAAAAQAVVEEEVVELKHAVTEVVDDKATRLEMLKNRALEAARRQAAADAEARRAAVASKAAAAAAKVQAAKAEPALAAQEKKKEEEESTKSAWRWFEKK</sequence>
<evidence type="ECO:0000313" key="2">
    <source>
        <dbReference type="EMBL" id="GMK59676.1"/>
    </source>
</evidence>
<evidence type="ECO:0000313" key="3">
    <source>
        <dbReference type="Proteomes" id="UP001222932"/>
    </source>
</evidence>
<evidence type="ECO:0000256" key="1">
    <source>
        <dbReference type="SAM" id="MobiDB-lite"/>
    </source>
</evidence>
<reference evidence="2" key="2">
    <citation type="submission" date="2023-06" db="EMBL/GenBank/DDBJ databases">
        <authorList>
            <person name="Kobayashi Y."/>
            <person name="Kayamori A."/>
            <person name="Aoki K."/>
            <person name="Shiwa Y."/>
            <person name="Fujita N."/>
            <person name="Sugita T."/>
            <person name="Iwasaki W."/>
            <person name="Tanaka N."/>
            <person name="Takashima M."/>
        </authorList>
    </citation>
    <scope>NUCLEOTIDE SEQUENCE</scope>
    <source>
        <strain evidence="2">HIS016</strain>
    </source>
</reference>
<feature type="region of interest" description="Disordered" evidence="1">
    <location>
        <begin position="330"/>
        <end position="358"/>
    </location>
</feature>
<dbReference type="AlphaFoldDB" id="A0AAD3YE02"/>
<dbReference type="EMBL" id="BTCM01000008">
    <property type="protein sequence ID" value="GMK59676.1"/>
    <property type="molecule type" value="Genomic_DNA"/>
</dbReference>
<accession>A0AAD3YE02</accession>
<comment type="caution">
    <text evidence="2">The sequence shown here is derived from an EMBL/GenBank/DDBJ whole genome shotgun (WGS) entry which is preliminary data.</text>
</comment>